<dbReference type="Gene3D" id="1.10.10.10">
    <property type="entry name" value="Winged helix-like DNA-binding domain superfamily/Winged helix DNA-binding domain"/>
    <property type="match status" value="1"/>
</dbReference>
<dbReference type="CDD" id="cd06170">
    <property type="entry name" value="LuxR_C_like"/>
    <property type="match status" value="1"/>
</dbReference>
<name>A0A918UPL8_9CAUL</name>
<evidence type="ECO:0000259" key="4">
    <source>
        <dbReference type="PROSITE" id="PS50043"/>
    </source>
</evidence>
<dbReference type="Pfam" id="PF00196">
    <property type="entry name" value="GerE"/>
    <property type="match status" value="1"/>
</dbReference>
<dbReference type="EMBL" id="BMZB01000001">
    <property type="protein sequence ID" value="GGZ26575.1"/>
    <property type="molecule type" value="Genomic_DNA"/>
</dbReference>
<sequence>MLHTPGTHRFEDFITDTARAATADDLFGTFTGAMNRFGYDLINFSVPRDLDIPAEFNRTGLLVNYPEDWQKHYEEKGLARFDPVLRAAATHHWGFLWSDLEKQQSLDKVQISLMRLAEDAGLNNGIGVPFKGRRAQIAGVALASTERTDACLGNLDLISAYCTQFYAAYKRLFARPDIATFTVLTPKEEEILLWVAAGKTDEDIATILTISRNTVDTHMRHIFRKLEVTNRVQAVVKAVMAGIIHP</sequence>
<comment type="caution">
    <text evidence="5">The sequence shown here is derived from an EMBL/GenBank/DDBJ whole genome shotgun (WGS) entry which is preliminary data.</text>
</comment>
<evidence type="ECO:0000313" key="5">
    <source>
        <dbReference type="EMBL" id="GGZ26575.1"/>
    </source>
</evidence>
<proteinExistence type="predicted"/>
<evidence type="ECO:0000256" key="2">
    <source>
        <dbReference type="ARBA" id="ARBA00023125"/>
    </source>
</evidence>
<gene>
    <name evidence="5" type="primary">cepR</name>
    <name evidence="5" type="ORF">GCM10011273_10160</name>
</gene>
<evidence type="ECO:0000256" key="1">
    <source>
        <dbReference type="ARBA" id="ARBA00023015"/>
    </source>
</evidence>
<dbReference type="InterPro" id="IPR016032">
    <property type="entry name" value="Sig_transdc_resp-reg_C-effctor"/>
</dbReference>
<dbReference type="InterPro" id="IPR036388">
    <property type="entry name" value="WH-like_DNA-bd_sf"/>
</dbReference>
<dbReference type="SUPFAM" id="SSF75516">
    <property type="entry name" value="Pheromone-binding domain of LuxR-like quorum-sensing transcription factors"/>
    <property type="match status" value="1"/>
</dbReference>
<dbReference type="Gene3D" id="3.30.450.80">
    <property type="entry name" value="Transcription factor LuxR-like, autoinducer-binding domain"/>
    <property type="match status" value="1"/>
</dbReference>
<dbReference type="PROSITE" id="PS50043">
    <property type="entry name" value="HTH_LUXR_2"/>
    <property type="match status" value="1"/>
</dbReference>
<dbReference type="InterPro" id="IPR000792">
    <property type="entry name" value="Tscrpt_reg_LuxR_C"/>
</dbReference>
<dbReference type="InterPro" id="IPR005143">
    <property type="entry name" value="TF_LuxR_autoind-bd_dom"/>
</dbReference>
<dbReference type="Proteomes" id="UP000662572">
    <property type="component" value="Unassembled WGS sequence"/>
</dbReference>
<dbReference type="GO" id="GO:0003677">
    <property type="term" value="F:DNA binding"/>
    <property type="evidence" value="ECO:0007669"/>
    <property type="project" value="UniProtKB-KW"/>
</dbReference>
<protein>
    <submittedName>
        <fullName evidence="5">LuxR family transcriptional regulator</fullName>
    </submittedName>
</protein>
<dbReference type="PRINTS" id="PR00038">
    <property type="entry name" value="HTHLUXR"/>
</dbReference>
<dbReference type="AlphaFoldDB" id="A0A918UPL8"/>
<dbReference type="RefSeq" id="WP_189485266.1">
    <property type="nucleotide sequence ID" value="NZ_BMZB01000001.1"/>
</dbReference>
<dbReference type="SMART" id="SM00421">
    <property type="entry name" value="HTH_LUXR"/>
    <property type="match status" value="1"/>
</dbReference>
<keyword evidence="2" id="KW-0238">DNA-binding</keyword>
<keyword evidence="6" id="KW-1185">Reference proteome</keyword>
<keyword evidence="1" id="KW-0805">Transcription regulation</keyword>
<feature type="domain" description="HTH luxR-type" evidence="4">
    <location>
        <begin position="177"/>
        <end position="242"/>
    </location>
</feature>
<keyword evidence="3" id="KW-0804">Transcription</keyword>
<accession>A0A918UPL8</accession>
<reference evidence="5" key="2">
    <citation type="submission" date="2020-09" db="EMBL/GenBank/DDBJ databases">
        <authorList>
            <person name="Sun Q."/>
            <person name="Kim S."/>
        </authorList>
    </citation>
    <scope>NUCLEOTIDE SEQUENCE</scope>
    <source>
        <strain evidence="5">KCTC 32296</strain>
    </source>
</reference>
<dbReference type="InterPro" id="IPR036693">
    <property type="entry name" value="TF_LuxR_autoind-bd_dom_sf"/>
</dbReference>
<reference evidence="5" key="1">
    <citation type="journal article" date="2014" name="Int. J. Syst. Evol. Microbiol.">
        <title>Complete genome sequence of Corynebacterium casei LMG S-19264T (=DSM 44701T), isolated from a smear-ripened cheese.</title>
        <authorList>
            <consortium name="US DOE Joint Genome Institute (JGI-PGF)"/>
            <person name="Walter F."/>
            <person name="Albersmeier A."/>
            <person name="Kalinowski J."/>
            <person name="Ruckert C."/>
        </authorList>
    </citation>
    <scope>NUCLEOTIDE SEQUENCE</scope>
    <source>
        <strain evidence="5">KCTC 32296</strain>
    </source>
</reference>
<dbReference type="SUPFAM" id="SSF46894">
    <property type="entry name" value="C-terminal effector domain of the bipartite response regulators"/>
    <property type="match status" value="1"/>
</dbReference>
<dbReference type="PANTHER" id="PTHR44688">
    <property type="entry name" value="DNA-BINDING TRANSCRIPTIONAL ACTIVATOR DEVR_DOSR"/>
    <property type="match status" value="1"/>
</dbReference>
<dbReference type="GO" id="GO:0006355">
    <property type="term" value="P:regulation of DNA-templated transcription"/>
    <property type="evidence" value="ECO:0007669"/>
    <property type="project" value="InterPro"/>
</dbReference>
<dbReference type="PANTHER" id="PTHR44688:SF16">
    <property type="entry name" value="DNA-BINDING TRANSCRIPTIONAL ACTIVATOR DEVR_DOSR"/>
    <property type="match status" value="1"/>
</dbReference>
<dbReference type="Pfam" id="PF03472">
    <property type="entry name" value="Autoind_bind"/>
    <property type="match status" value="1"/>
</dbReference>
<organism evidence="5 6">
    <name type="scientific">Asticcacaulis endophyticus</name>
    <dbReference type="NCBI Taxonomy" id="1395890"/>
    <lineage>
        <taxon>Bacteria</taxon>
        <taxon>Pseudomonadati</taxon>
        <taxon>Pseudomonadota</taxon>
        <taxon>Alphaproteobacteria</taxon>
        <taxon>Caulobacterales</taxon>
        <taxon>Caulobacteraceae</taxon>
        <taxon>Asticcacaulis</taxon>
    </lineage>
</organism>
<evidence type="ECO:0000313" key="6">
    <source>
        <dbReference type="Proteomes" id="UP000662572"/>
    </source>
</evidence>
<evidence type="ECO:0000256" key="3">
    <source>
        <dbReference type="ARBA" id="ARBA00023163"/>
    </source>
</evidence>